<dbReference type="Proteomes" id="UP001189429">
    <property type="component" value="Unassembled WGS sequence"/>
</dbReference>
<dbReference type="EMBL" id="CAUYUJ010014597">
    <property type="protein sequence ID" value="CAK0843663.1"/>
    <property type="molecule type" value="Genomic_DNA"/>
</dbReference>
<comment type="caution">
    <text evidence="1">The sequence shown here is derived from an EMBL/GenBank/DDBJ whole genome shotgun (WGS) entry which is preliminary data.</text>
</comment>
<accession>A0ABN9TDJ7</accession>
<organism evidence="1 2">
    <name type="scientific">Prorocentrum cordatum</name>
    <dbReference type="NCBI Taxonomy" id="2364126"/>
    <lineage>
        <taxon>Eukaryota</taxon>
        <taxon>Sar</taxon>
        <taxon>Alveolata</taxon>
        <taxon>Dinophyceae</taxon>
        <taxon>Prorocentrales</taxon>
        <taxon>Prorocentraceae</taxon>
        <taxon>Prorocentrum</taxon>
    </lineage>
</organism>
<reference evidence="1" key="1">
    <citation type="submission" date="2023-10" db="EMBL/GenBank/DDBJ databases">
        <authorList>
            <person name="Chen Y."/>
            <person name="Shah S."/>
            <person name="Dougan E. K."/>
            <person name="Thang M."/>
            <person name="Chan C."/>
        </authorList>
    </citation>
    <scope>NUCLEOTIDE SEQUENCE [LARGE SCALE GENOMIC DNA]</scope>
</reference>
<evidence type="ECO:0000313" key="1">
    <source>
        <dbReference type="EMBL" id="CAK0843663.1"/>
    </source>
</evidence>
<gene>
    <name evidence="1" type="ORF">PCOR1329_LOCUS37938</name>
</gene>
<keyword evidence="2" id="KW-1185">Reference proteome</keyword>
<evidence type="ECO:0000313" key="2">
    <source>
        <dbReference type="Proteomes" id="UP001189429"/>
    </source>
</evidence>
<proteinExistence type="predicted"/>
<protein>
    <submittedName>
        <fullName evidence="1">Uncharacterized protein</fullName>
    </submittedName>
</protein>
<sequence>MIAMYTETSFTEAASTSALFAMLTKVSDLPEFRSNHVSLWLAAALDIPADFGSGDSMTSALGPNPKKYSKWVAAMGVDIVKHFEDVSAHLAGARKHISWFDIDWNFYHCQFALCKFVQLVGFLV</sequence>
<name>A0ABN9TDJ7_9DINO</name>